<dbReference type="EMBL" id="LVVM01003844">
    <property type="protein sequence ID" value="OJA14180.1"/>
    <property type="molecule type" value="Genomic_DNA"/>
</dbReference>
<comment type="caution">
    <text evidence="1">The sequence shown here is derived from an EMBL/GenBank/DDBJ whole genome shotgun (WGS) entry which is preliminary data.</text>
</comment>
<sequence>MYIYAEIGYARGYTGLHHFTFVRQDNVLTCCD</sequence>
<reference evidence="1 2" key="1">
    <citation type="submission" date="2016-03" db="EMBL/GenBank/DDBJ databases">
        <title>Comparative genomics of the ectomycorrhizal sister species Rhizopogon vinicolor and Rhizopogon vesiculosus (Basidiomycota: Boletales) reveals a divergence of the mating type B locus.</title>
        <authorList>
            <person name="Mujic A.B."/>
            <person name="Kuo A."/>
            <person name="Tritt A."/>
            <person name="Lipzen A."/>
            <person name="Chen C."/>
            <person name="Johnson J."/>
            <person name="Sharma A."/>
            <person name="Barry K."/>
            <person name="Grigoriev I.V."/>
            <person name="Spatafora J.W."/>
        </authorList>
    </citation>
    <scope>NUCLEOTIDE SEQUENCE [LARGE SCALE GENOMIC DNA]</scope>
    <source>
        <strain evidence="1 2">AM-OR11-056</strain>
    </source>
</reference>
<name>A0A1J8QR44_9AGAM</name>
<gene>
    <name evidence="1" type="ORF">AZE42_13259</name>
</gene>
<evidence type="ECO:0000313" key="2">
    <source>
        <dbReference type="Proteomes" id="UP000183567"/>
    </source>
</evidence>
<protein>
    <submittedName>
        <fullName evidence="1">Uncharacterized protein</fullName>
    </submittedName>
</protein>
<proteinExistence type="predicted"/>
<dbReference type="AlphaFoldDB" id="A0A1J8QR44"/>
<evidence type="ECO:0000313" key="1">
    <source>
        <dbReference type="EMBL" id="OJA14180.1"/>
    </source>
</evidence>
<organism evidence="1 2">
    <name type="scientific">Rhizopogon vesiculosus</name>
    <dbReference type="NCBI Taxonomy" id="180088"/>
    <lineage>
        <taxon>Eukaryota</taxon>
        <taxon>Fungi</taxon>
        <taxon>Dikarya</taxon>
        <taxon>Basidiomycota</taxon>
        <taxon>Agaricomycotina</taxon>
        <taxon>Agaricomycetes</taxon>
        <taxon>Agaricomycetidae</taxon>
        <taxon>Boletales</taxon>
        <taxon>Suillineae</taxon>
        <taxon>Rhizopogonaceae</taxon>
        <taxon>Rhizopogon</taxon>
    </lineage>
</organism>
<dbReference type="Proteomes" id="UP000183567">
    <property type="component" value="Unassembled WGS sequence"/>
</dbReference>
<accession>A0A1J8QR44</accession>
<dbReference type="OrthoDB" id="8300214at2759"/>
<keyword evidence="2" id="KW-1185">Reference proteome</keyword>